<accession>A0A193G3E3</accession>
<evidence type="ECO:0000313" key="2">
    <source>
        <dbReference type="Proteomes" id="UP000092213"/>
    </source>
</evidence>
<dbReference type="EMBL" id="CP016171">
    <property type="protein sequence ID" value="ANN74370.1"/>
    <property type="molecule type" value="Genomic_DNA"/>
</dbReference>
<name>A0A193G3E3_9BORD</name>
<organism evidence="1 2">
    <name type="scientific">Bordetella bronchialis</name>
    <dbReference type="NCBI Taxonomy" id="463025"/>
    <lineage>
        <taxon>Bacteria</taxon>
        <taxon>Pseudomonadati</taxon>
        <taxon>Pseudomonadota</taxon>
        <taxon>Betaproteobacteria</taxon>
        <taxon>Burkholderiales</taxon>
        <taxon>Alcaligenaceae</taxon>
        <taxon>Bordetella</taxon>
    </lineage>
</organism>
<dbReference type="Proteomes" id="UP000092213">
    <property type="component" value="Chromosome"/>
</dbReference>
<gene>
    <name evidence="1" type="ORF">BAU08_26100</name>
</gene>
<proteinExistence type="predicted"/>
<dbReference type="RefSeq" id="WP_066672389.1">
    <property type="nucleotide sequence ID" value="NZ_CP016171.1"/>
</dbReference>
<evidence type="ECO:0000313" key="1">
    <source>
        <dbReference type="EMBL" id="ANN74370.1"/>
    </source>
</evidence>
<sequence>MTATIDFPTEGATILQGALLHANGHADPGSTVYFAVTFLKNTVEHHTVQADRTGLWVATATGGLQPGRYVAHATQVPAGKPPIEPEALPPGAFVGFSVVSA</sequence>
<protein>
    <submittedName>
        <fullName evidence="1">Uncharacterized protein</fullName>
    </submittedName>
</protein>
<dbReference type="AlphaFoldDB" id="A0A193G3E3"/>
<reference evidence="1 2" key="1">
    <citation type="submission" date="2016-06" db="EMBL/GenBank/DDBJ databases">
        <title>Complete genome sequences of Bordetella bronchialis and Bordetella flabilis.</title>
        <authorList>
            <person name="LiPuma J.J."/>
            <person name="Spilker T."/>
        </authorList>
    </citation>
    <scope>NUCLEOTIDE SEQUENCE [LARGE SCALE GENOMIC DNA]</scope>
    <source>
        <strain evidence="1 2">AU17976</strain>
    </source>
</reference>